<dbReference type="GO" id="GO:0005524">
    <property type="term" value="F:ATP binding"/>
    <property type="evidence" value="ECO:0007669"/>
    <property type="project" value="InterPro"/>
</dbReference>
<feature type="compositionally biased region" description="Low complexity" evidence="3">
    <location>
        <begin position="973"/>
        <end position="986"/>
    </location>
</feature>
<dbReference type="InterPro" id="IPR056884">
    <property type="entry name" value="NPHP3-like_N"/>
</dbReference>
<dbReference type="InterPro" id="IPR002110">
    <property type="entry name" value="Ankyrin_rpt"/>
</dbReference>
<dbReference type="Pfam" id="PF00069">
    <property type="entry name" value="Pkinase"/>
    <property type="match status" value="1"/>
</dbReference>
<dbReference type="Pfam" id="PF22939">
    <property type="entry name" value="WHD_GPIID"/>
    <property type="match status" value="1"/>
</dbReference>
<dbReference type="PROSITE" id="PS50011">
    <property type="entry name" value="PROTEIN_KINASE_DOM"/>
    <property type="match status" value="1"/>
</dbReference>
<dbReference type="EMBL" id="LACB01000077">
    <property type="protein sequence ID" value="KAJ9489692.1"/>
    <property type="molecule type" value="Genomic_DNA"/>
</dbReference>
<organism evidence="5 6">
    <name type="scientific">Penicillium thymicola</name>
    <dbReference type="NCBI Taxonomy" id="293382"/>
    <lineage>
        <taxon>Eukaryota</taxon>
        <taxon>Fungi</taxon>
        <taxon>Dikarya</taxon>
        <taxon>Ascomycota</taxon>
        <taxon>Pezizomycotina</taxon>
        <taxon>Eurotiomycetes</taxon>
        <taxon>Eurotiomycetidae</taxon>
        <taxon>Eurotiales</taxon>
        <taxon>Aspergillaceae</taxon>
        <taxon>Penicillium</taxon>
    </lineage>
</organism>
<dbReference type="Gene3D" id="1.10.510.10">
    <property type="entry name" value="Transferase(Phosphotransferase) domain 1"/>
    <property type="match status" value="2"/>
</dbReference>
<proteinExistence type="predicted"/>
<sequence>MDPLSAVVGFLAVIQLATETQKELRRCKDGLGRLPQLELDRTNTVLFQVRDILEQDTFEELSHHRFSVLLQQLYTQLVYLLKAFKKTQASKLTDHVRWRLKEGKIRQTREAIATTLKGIELNLQHTLAQAETNLAPVEPHVRSPLDAAGDKNLAQEVLDWLGPCDSYTRQSENLSKQITGTGSWLLKDTKFREWIEHTGRTMWLCGTAGVGKTYLCSIVIDYLARQFPAPKYALGYIFLNYADQESMKPLKIVTTLLKQMIPQSVHLQAVLTRRYQLSTQQGTRPQFDELLFILVSALRHFERAWIVLDAMDEYTDGIESFVTSFGSLIHNTHANIFVTSRPIPHSEGLFPNTIRIEVQAANDDVRSYISHRLSSPENGRAIKEMMKDPQLQLRVTEKLLQESNGLFIAAKLLLEGMLTSSTEREVRSRLESYGNIPTSLSSLYDRLMESLFQQAPADVHLALETLTWLCFSGRPLNAKEVQDGLALQFGDSEIDKTMIPSLNSLVTVCGNLVVVTHSNDQVVSLIHLSAQQYLSQHLDRWIREHQVLHLGDPHAFLARKCVAYLSLKAFSGESPQGFEDLEDGPYRYPLLGYAATFWGIHARKTESDDISHDAMSFFTSESQVMTAGLTMARYEKFESHYEHAYKGIRPVHVAAIFDLPHLVTKLESNGHDLNATTHGKWTALHWAARTGSEKVVSLLVSSGALTDVPTNIHGWTPLHLAAKENHPQIVVRLLDAGADVNARDLQKRTPLYLACLSCCPEVVSVLLSHARKADTSIPNAHGATPLHCAAKKGVVSVVNVLMGHSDLRTTDDLGLTPLDEAIRKGHRAVVDILLLSIPQERDLSLNTLILTPVTSSGSSAGDMRWNTYEVDEGRTSLIQKGNQCVCHVLRKQNSTESSQELMVFRKIFNLTTDVPGYVRYFSSELQILHRLRHPNIVSFLDFDEDLDQNSLILYLEYCDRGDLARLHGLPPASSESSSRGEGVGSSSDEDDEEFGFYPAEQLPLSQTTPLTGADTWSLIYQLSSALAYLHYGLSIKKDNIGYTASFEKSWEHVLHRDIKPANVVMQSSEDGKHVAKICDLGIATEPGRRGANQTQYIGSSGFHPPEVVRGKLWTRKGDIFCLGVTIKRSFKLKDNETKSIYQFIKNCSSSLEWKRKSSICIMQVAYSHLQQDGGLESLPTAIAEQSEAVHSLLSAHPGGYIFQAFKLVAEILDDVVPYDYPKAKEHRKSTINRLNSLLADEGQKLLLTHPYEHSAHLHVVLDRPSDLQTLLSSGIDPNVNWRRSQLTPLHVASQEGKQDMVDMLLKFGAKKSMKDLHNKLPVEYARAAGHTEIVKLLEAPA</sequence>
<dbReference type="PANTHER" id="PTHR10039">
    <property type="entry name" value="AMELOGENIN"/>
    <property type="match status" value="1"/>
</dbReference>
<evidence type="ECO:0000256" key="2">
    <source>
        <dbReference type="PROSITE-ProRule" id="PRU00023"/>
    </source>
</evidence>
<dbReference type="Gene3D" id="3.40.50.300">
    <property type="entry name" value="P-loop containing nucleotide triphosphate hydrolases"/>
    <property type="match status" value="1"/>
</dbReference>
<feature type="domain" description="Protein kinase" evidence="4">
    <location>
        <begin position="864"/>
        <end position="1252"/>
    </location>
</feature>
<dbReference type="InterPro" id="IPR027417">
    <property type="entry name" value="P-loop_NTPase"/>
</dbReference>
<reference evidence="5" key="1">
    <citation type="submission" date="2015-06" db="EMBL/GenBank/DDBJ databases">
        <authorList>
            <person name="Nguyen H."/>
        </authorList>
    </citation>
    <scope>NUCLEOTIDE SEQUENCE</scope>
    <source>
        <strain evidence="5">DAOM 180753</strain>
    </source>
</reference>
<dbReference type="Pfam" id="PF12796">
    <property type="entry name" value="Ank_2"/>
    <property type="match status" value="3"/>
</dbReference>
<dbReference type="InterPro" id="IPR008271">
    <property type="entry name" value="Ser/Thr_kinase_AS"/>
</dbReference>
<dbReference type="Gene3D" id="1.25.40.20">
    <property type="entry name" value="Ankyrin repeat-containing domain"/>
    <property type="match status" value="3"/>
</dbReference>
<reference evidence="5" key="2">
    <citation type="journal article" date="2016" name="Fungal Biol.">
        <title>Ochratoxin A production by Penicillium thymicola.</title>
        <authorList>
            <person name="Nguyen H.D.T."/>
            <person name="McMullin D.R."/>
            <person name="Ponomareva E."/>
            <person name="Riley R."/>
            <person name="Pomraning K.R."/>
            <person name="Baker S.E."/>
            <person name="Seifert K.A."/>
        </authorList>
    </citation>
    <scope>NUCLEOTIDE SEQUENCE</scope>
    <source>
        <strain evidence="5">DAOM 180753</strain>
    </source>
</reference>
<feature type="repeat" description="ANK" evidence="2">
    <location>
        <begin position="781"/>
        <end position="802"/>
    </location>
</feature>
<dbReference type="SMART" id="SM00248">
    <property type="entry name" value="ANK"/>
    <property type="match status" value="7"/>
</dbReference>
<evidence type="ECO:0000256" key="3">
    <source>
        <dbReference type="SAM" id="MobiDB-lite"/>
    </source>
</evidence>
<dbReference type="Proteomes" id="UP001227192">
    <property type="component" value="Unassembled WGS sequence"/>
</dbReference>
<dbReference type="PROSITE" id="PS00108">
    <property type="entry name" value="PROTEIN_KINASE_ST"/>
    <property type="match status" value="1"/>
</dbReference>
<feature type="repeat" description="ANK" evidence="2">
    <location>
        <begin position="679"/>
        <end position="711"/>
    </location>
</feature>
<feature type="region of interest" description="Disordered" evidence="3">
    <location>
        <begin position="969"/>
        <end position="991"/>
    </location>
</feature>
<dbReference type="SUPFAM" id="SSF52540">
    <property type="entry name" value="P-loop containing nucleoside triphosphate hydrolases"/>
    <property type="match status" value="1"/>
</dbReference>
<evidence type="ECO:0000256" key="1">
    <source>
        <dbReference type="ARBA" id="ARBA00022737"/>
    </source>
</evidence>
<name>A0AAI9TLV1_PENTH</name>
<dbReference type="SMART" id="SM00220">
    <property type="entry name" value="S_TKc"/>
    <property type="match status" value="1"/>
</dbReference>
<dbReference type="InterPro" id="IPR054471">
    <property type="entry name" value="GPIID_WHD"/>
</dbReference>
<dbReference type="InterPro" id="IPR011009">
    <property type="entry name" value="Kinase-like_dom_sf"/>
</dbReference>
<dbReference type="InterPro" id="IPR036770">
    <property type="entry name" value="Ankyrin_rpt-contain_sf"/>
</dbReference>
<dbReference type="InterPro" id="IPR000719">
    <property type="entry name" value="Prot_kinase_dom"/>
</dbReference>
<keyword evidence="2" id="KW-0040">ANK repeat</keyword>
<dbReference type="PROSITE" id="PS50088">
    <property type="entry name" value="ANK_REPEAT"/>
    <property type="match status" value="4"/>
</dbReference>
<feature type="repeat" description="ANK" evidence="2">
    <location>
        <begin position="1284"/>
        <end position="1316"/>
    </location>
</feature>
<dbReference type="CDD" id="cd00180">
    <property type="entry name" value="PKc"/>
    <property type="match status" value="1"/>
</dbReference>
<dbReference type="PANTHER" id="PTHR10039:SF15">
    <property type="entry name" value="NACHT DOMAIN-CONTAINING PROTEIN"/>
    <property type="match status" value="1"/>
</dbReference>
<feature type="repeat" description="ANK" evidence="2">
    <location>
        <begin position="713"/>
        <end position="745"/>
    </location>
</feature>
<evidence type="ECO:0000259" key="4">
    <source>
        <dbReference type="PROSITE" id="PS50011"/>
    </source>
</evidence>
<dbReference type="PROSITE" id="PS50297">
    <property type="entry name" value="ANK_REP_REGION"/>
    <property type="match status" value="4"/>
</dbReference>
<dbReference type="SUPFAM" id="SSF56112">
    <property type="entry name" value="Protein kinase-like (PK-like)"/>
    <property type="match status" value="1"/>
</dbReference>
<gene>
    <name evidence="5" type="ORF">VN97_g3568</name>
</gene>
<accession>A0AAI9TLV1</accession>
<protein>
    <recommendedName>
        <fullName evidence="4">Protein kinase domain-containing protein</fullName>
    </recommendedName>
</protein>
<comment type="caution">
    <text evidence="5">The sequence shown here is derived from an EMBL/GenBank/DDBJ whole genome shotgun (WGS) entry which is preliminary data.</text>
</comment>
<keyword evidence="1" id="KW-0677">Repeat</keyword>
<dbReference type="Pfam" id="PF24883">
    <property type="entry name" value="NPHP3_N"/>
    <property type="match status" value="1"/>
</dbReference>
<dbReference type="GO" id="GO:0004672">
    <property type="term" value="F:protein kinase activity"/>
    <property type="evidence" value="ECO:0007669"/>
    <property type="project" value="InterPro"/>
</dbReference>
<keyword evidence="6" id="KW-1185">Reference proteome</keyword>
<evidence type="ECO:0000313" key="5">
    <source>
        <dbReference type="EMBL" id="KAJ9489692.1"/>
    </source>
</evidence>
<dbReference type="SUPFAM" id="SSF48403">
    <property type="entry name" value="Ankyrin repeat"/>
    <property type="match status" value="2"/>
</dbReference>
<evidence type="ECO:0000313" key="6">
    <source>
        <dbReference type="Proteomes" id="UP001227192"/>
    </source>
</evidence>